<feature type="region of interest" description="Disordered" evidence="6">
    <location>
        <begin position="92"/>
        <end position="148"/>
    </location>
</feature>
<evidence type="ECO:0000256" key="6">
    <source>
        <dbReference type="SAM" id="MobiDB-lite"/>
    </source>
</evidence>
<dbReference type="Proteomes" id="UP001209540">
    <property type="component" value="Unassembled WGS sequence"/>
</dbReference>
<keyword evidence="9" id="KW-1185">Reference proteome</keyword>
<evidence type="ECO:0000256" key="1">
    <source>
        <dbReference type="ARBA" id="ARBA00022723"/>
    </source>
</evidence>
<evidence type="ECO:0000259" key="7">
    <source>
        <dbReference type="PROSITE" id="PS50157"/>
    </source>
</evidence>
<evidence type="ECO:0000256" key="2">
    <source>
        <dbReference type="ARBA" id="ARBA00022737"/>
    </source>
</evidence>
<protein>
    <recommendedName>
        <fullName evidence="7">C2H2-type domain-containing protein</fullName>
    </recommendedName>
</protein>
<gene>
    <name evidence="8" type="ORF">BDA99DRAFT_513547</name>
</gene>
<evidence type="ECO:0000256" key="5">
    <source>
        <dbReference type="PROSITE-ProRule" id="PRU00042"/>
    </source>
</evidence>
<reference evidence="8" key="1">
    <citation type="journal article" date="2022" name="IScience">
        <title>Evolution of zygomycete secretomes and the origins of terrestrial fungal ecologies.</title>
        <authorList>
            <person name="Chang Y."/>
            <person name="Wang Y."/>
            <person name="Mondo S."/>
            <person name="Ahrendt S."/>
            <person name="Andreopoulos W."/>
            <person name="Barry K."/>
            <person name="Beard J."/>
            <person name="Benny G.L."/>
            <person name="Blankenship S."/>
            <person name="Bonito G."/>
            <person name="Cuomo C."/>
            <person name="Desiro A."/>
            <person name="Gervers K.A."/>
            <person name="Hundley H."/>
            <person name="Kuo A."/>
            <person name="LaButti K."/>
            <person name="Lang B.F."/>
            <person name="Lipzen A."/>
            <person name="O'Donnell K."/>
            <person name="Pangilinan J."/>
            <person name="Reynolds N."/>
            <person name="Sandor L."/>
            <person name="Smith M.E."/>
            <person name="Tsang A."/>
            <person name="Grigoriev I.V."/>
            <person name="Stajich J.E."/>
            <person name="Spatafora J.W."/>
        </authorList>
    </citation>
    <scope>NUCLEOTIDE SEQUENCE</scope>
    <source>
        <strain evidence="8">RSA 2281</strain>
    </source>
</reference>
<dbReference type="Gene3D" id="3.30.160.60">
    <property type="entry name" value="Classic Zinc Finger"/>
    <property type="match status" value="2"/>
</dbReference>
<feature type="domain" description="C2H2-type" evidence="7">
    <location>
        <begin position="231"/>
        <end position="261"/>
    </location>
</feature>
<dbReference type="SMART" id="SM00355">
    <property type="entry name" value="ZnF_C2H2"/>
    <property type="match status" value="2"/>
</dbReference>
<evidence type="ECO:0000313" key="8">
    <source>
        <dbReference type="EMBL" id="KAI9259558.1"/>
    </source>
</evidence>
<dbReference type="InterPro" id="IPR013087">
    <property type="entry name" value="Znf_C2H2_type"/>
</dbReference>
<feature type="compositionally biased region" description="Polar residues" evidence="6">
    <location>
        <begin position="138"/>
        <end position="148"/>
    </location>
</feature>
<evidence type="ECO:0000256" key="3">
    <source>
        <dbReference type="ARBA" id="ARBA00022771"/>
    </source>
</evidence>
<sequence>MSSSDRHHNDEEPPRTNFAVPIPHAAHAPLSSSPLAALAWSLSPPVAFNATQHRDSFGRRQELESAFYRDLFCCNKRIHNLHHLLLHYEKHHHPQSQQPMEEDTGSVATTGANSNATSTTADQQQQHNQPQPMDIESPASSQQQLPQDVLTSADCSLAPIIPGTEDASDELLLFRNTGTEMPLFPTDYAAPDKPYKCTVPGCLKSYKNANGLKYHREHGHLNDENDDDRPFRCTIGTCHKRYKQLSGLKYHITHSHMAPPPAFAAHFASLQHQPDPFS</sequence>
<evidence type="ECO:0000256" key="4">
    <source>
        <dbReference type="ARBA" id="ARBA00022833"/>
    </source>
</evidence>
<organism evidence="8 9">
    <name type="scientific">Phascolomyces articulosus</name>
    <dbReference type="NCBI Taxonomy" id="60185"/>
    <lineage>
        <taxon>Eukaryota</taxon>
        <taxon>Fungi</taxon>
        <taxon>Fungi incertae sedis</taxon>
        <taxon>Mucoromycota</taxon>
        <taxon>Mucoromycotina</taxon>
        <taxon>Mucoromycetes</taxon>
        <taxon>Mucorales</taxon>
        <taxon>Lichtheimiaceae</taxon>
        <taxon>Phascolomyces</taxon>
    </lineage>
</organism>
<evidence type="ECO:0000313" key="9">
    <source>
        <dbReference type="Proteomes" id="UP001209540"/>
    </source>
</evidence>
<dbReference type="GO" id="GO:0008270">
    <property type="term" value="F:zinc ion binding"/>
    <property type="evidence" value="ECO:0007669"/>
    <property type="project" value="UniProtKB-KW"/>
</dbReference>
<dbReference type="PROSITE" id="PS00028">
    <property type="entry name" value="ZINC_FINGER_C2H2_1"/>
    <property type="match status" value="2"/>
</dbReference>
<dbReference type="InterPro" id="IPR051580">
    <property type="entry name" value="ZnF-Chromatin_assoc"/>
</dbReference>
<dbReference type="PROSITE" id="PS50157">
    <property type="entry name" value="ZINC_FINGER_C2H2_2"/>
    <property type="match status" value="2"/>
</dbReference>
<keyword evidence="2" id="KW-0677">Repeat</keyword>
<reference evidence="8" key="2">
    <citation type="submission" date="2023-02" db="EMBL/GenBank/DDBJ databases">
        <authorList>
            <consortium name="DOE Joint Genome Institute"/>
            <person name="Mondo S.J."/>
            <person name="Chang Y."/>
            <person name="Wang Y."/>
            <person name="Ahrendt S."/>
            <person name="Andreopoulos W."/>
            <person name="Barry K."/>
            <person name="Beard J."/>
            <person name="Benny G.L."/>
            <person name="Blankenship S."/>
            <person name="Bonito G."/>
            <person name="Cuomo C."/>
            <person name="Desiro A."/>
            <person name="Gervers K.A."/>
            <person name="Hundley H."/>
            <person name="Kuo A."/>
            <person name="LaButti K."/>
            <person name="Lang B.F."/>
            <person name="Lipzen A."/>
            <person name="O'Donnell K."/>
            <person name="Pangilinan J."/>
            <person name="Reynolds N."/>
            <person name="Sandor L."/>
            <person name="Smith M.W."/>
            <person name="Tsang A."/>
            <person name="Grigoriev I.V."/>
            <person name="Stajich J.E."/>
            <person name="Spatafora J.W."/>
        </authorList>
    </citation>
    <scope>NUCLEOTIDE SEQUENCE</scope>
    <source>
        <strain evidence="8">RSA 2281</strain>
    </source>
</reference>
<comment type="caution">
    <text evidence="8">The sequence shown here is derived from an EMBL/GenBank/DDBJ whole genome shotgun (WGS) entry which is preliminary data.</text>
</comment>
<keyword evidence="1" id="KW-0479">Metal-binding</keyword>
<feature type="compositionally biased region" description="Low complexity" evidence="6">
    <location>
        <begin position="108"/>
        <end position="132"/>
    </location>
</feature>
<dbReference type="EMBL" id="JAIXMP010000017">
    <property type="protein sequence ID" value="KAI9259558.1"/>
    <property type="molecule type" value="Genomic_DNA"/>
</dbReference>
<name>A0AAD5PD22_9FUNG</name>
<proteinExistence type="predicted"/>
<dbReference type="AlphaFoldDB" id="A0AAD5PD22"/>
<dbReference type="GO" id="GO:0005634">
    <property type="term" value="C:nucleus"/>
    <property type="evidence" value="ECO:0007669"/>
    <property type="project" value="TreeGrafter"/>
</dbReference>
<dbReference type="PANTHER" id="PTHR23057">
    <property type="entry name" value="JUXTAPOSED WITH ANOTHER ZINC FINGER PROTEIN 1"/>
    <property type="match status" value="1"/>
</dbReference>
<keyword evidence="3 5" id="KW-0863">Zinc-finger</keyword>
<accession>A0AAD5PD22</accession>
<dbReference type="InterPro" id="IPR036236">
    <property type="entry name" value="Znf_C2H2_sf"/>
</dbReference>
<feature type="domain" description="C2H2-type" evidence="7">
    <location>
        <begin position="195"/>
        <end position="225"/>
    </location>
</feature>
<keyword evidence="4" id="KW-0862">Zinc</keyword>
<dbReference type="SUPFAM" id="SSF57667">
    <property type="entry name" value="beta-beta-alpha zinc fingers"/>
    <property type="match status" value="1"/>
</dbReference>
<dbReference type="PANTHER" id="PTHR23057:SF0">
    <property type="entry name" value="JUXTAPOSED WITH ANOTHER ZINC FINGER PROTEIN 1"/>
    <property type="match status" value="1"/>
</dbReference>